<dbReference type="SUPFAM" id="SSF55144">
    <property type="entry name" value="LigT-like"/>
    <property type="match status" value="1"/>
</dbReference>
<feature type="transmembrane region" description="Helical" evidence="3">
    <location>
        <begin position="61"/>
        <end position="83"/>
    </location>
</feature>
<dbReference type="InterPro" id="IPR001650">
    <property type="entry name" value="Helicase_C-like"/>
</dbReference>
<dbReference type="Pfam" id="PF01844">
    <property type="entry name" value="HNH"/>
    <property type="match status" value="1"/>
</dbReference>
<keyword evidence="3" id="KW-1133">Transmembrane helix</keyword>
<feature type="compositionally biased region" description="Acidic residues" evidence="2">
    <location>
        <begin position="1302"/>
        <end position="1321"/>
    </location>
</feature>
<evidence type="ECO:0000256" key="3">
    <source>
        <dbReference type="SAM" id="Phobius"/>
    </source>
</evidence>
<dbReference type="Gene3D" id="3.40.50.300">
    <property type="entry name" value="P-loop containing nucleotide triphosphate hydrolases"/>
    <property type="match status" value="1"/>
</dbReference>
<keyword evidence="7" id="KW-1185">Reference proteome</keyword>
<dbReference type="GO" id="GO:0004386">
    <property type="term" value="F:helicase activity"/>
    <property type="evidence" value="ECO:0007669"/>
    <property type="project" value="UniProtKB-KW"/>
</dbReference>
<dbReference type="InterPro" id="IPR027417">
    <property type="entry name" value="P-loop_NTPase"/>
</dbReference>
<feature type="compositionally biased region" description="Basic and acidic residues" evidence="2">
    <location>
        <begin position="586"/>
        <end position="597"/>
    </location>
</feature>
<dbReference type="GO" id="GO:0006281">
    <property type="term" value="P:DNA repair"/>
    <property type="evidence" value="ECO:0007669"/>
    <property type="project" value="TreeGrafter"/>
</dbReference>
<dbReference type="SMART" id="SM00487">
    <property type="entry name" value="DEXDc"/>
    <property type="match status" value="1"/>
</dbReference>
<dbReference type="CDD" id="cd00085">
    <property type="entry name" value="HNHc"/>
    <property type="match status" value="1"/>
</dbReference>
<dbReference type="GO" id="GO:0003676">
    <property type="term" value="F:nucleic acid binding"/>
    <property type="evidence" value="ECO:0007669"/>
    <property type="project" value="InterPro"/>
</dbReference>
<keyword evidence="6" id="KW-0547">Nucleotide-binding</keyword>
<dbReference type="GO" id="GO:0016787">
    <property type="term" value="F:hydrolase activity"/>
    <property type="evidence" value="ECO:0007669"/>
    <property type="project" value="UniProtKB-KW"/>
</dbReference>
<evidence type="ECO:0000313" key="6">
    <source>
        <dbReference type="EMBL" id="GBG26952.1"/>
    </source>
</evidence>
<protein>
    <submittedName>
        <fullName evidence="6">DNA annealing helicase and endonuclease ZRANB3</fullName>
    </submittedName>
</protein>
<feature type="compositionally biased region" description="Basic residues" evidence="2">
    <location>
        <begin position="1227"/>
        <end position="1244"/>
    </location>
</feature>
<dbReference type="InterPro" id="IPR038718">
    <property type="entry name" value="SNF2-like_sf"/>
</dbReference>
<dbReference type="InterPro" id="IPR002711">
    <property type="entry name" value="HNH"/>
</dbReference>
<dbReference type="GO" id="GO:0043596">
    <property type="term" value="C:nuclear replication fork"/>
    <property type="evidence" value="ECO:0007669"/>
    <property type="project" value="TreeGrafter"/>
</dbReference>
<feature type="domain" description="Helicase C-terminal" evidence="5">
    <location>
        <begin position="1068"/>
        <end position="1225"/>
    </location>
</feature>
<keyword evidence="1" id="KW-0378">Hydrolase</keyword>
<feature type="transmembrane region" description="Helical" evidence="3">
    <location>
        <begin position="121"/>
        <end position="145"/>
    </location>
</feature>
<dbReference type="Gene3D" id="1.10.30.50">
    <property type="match status" value="1"/>
</dbReference>
<keyword evidence="3" id="KW-0812">Transmembrane</keyword>
<evidence type="ECO:0000259" key="5">
    <source>
        <dbReference type="PROSITE" id="PS51194"/>
    </source>
</evidence>
<evidence type="ECO:0000256" key="1">
    <source>
        <dbReference type="ARBA" id="ARBA00022801"/>
    </source>
</evidence>
<name>A0A2R5G7C2_9STRA</name>
<proteinExistence type="predicted"/>
<feature type="region of interest" description="Disordered" evidence="2">
    <location>
        <begin position="487"/>
        <end position="553"/>
    </location>
</feature>
<dbReference type="OrthoDB" id="2801544at2759"/>
<dbReference type="InParanoid" id="A0A2R5G7C2"/>
<dbReference type="PANTHER" id="PTHR45766:SF6">
    <property type="entry name" value="SWI_SNF-RELATED MATRIX-ASSOCIATED ACTIN-DEPENDENT REGULATOR OF CHROMATIN SUBFAMILY A-LIKE PROTEIN 1"/>
    <property type="match status" value="1"/>
</dbReference>
<dbReference type="GO" id="GO:0008270">
    <property type="term" value="F:zinc ion binding"/>
    <property type="evidence" value="ECO:0007669"/>
    <property type="project" value="InterPro"/>
</dbReference>
<feature type="compositionally biased region" description="Basic and acidic residues" evidence="2">
    <location>
        <begin position="487"/>
        <end position="503"/>
    </location>
</feature>
<keyword evidence="6" id="KW-0540">Nuclease</keyword>
<accession>A0A2R5G7C2</accession>
<dbReference type="Pfam" id="PF00271">
    <property type="entry name" value="Helicase_C"/>
    <property type="match status" value="1"/>
</dbReference>
<dbReference type="InterPro" id="IPR009097">
    <property type="entry name" value="Cyclic_Pdiesterase"/>
</dbReference>
<dbReference type="Proteomes" id="UP000241890">
    <property type="component" value="Unassembled WGS sequence"/>
</dbReference>
<dbReference type="Pfam" id="PF00176">
    <property type="entry name" value="SNF2-rel_dom"/>
    <property type="match status" value="1"/>
</dbReference>
<dbReference type="PROSITE" id="PS51194">
    <property type="entry name" value="HELICASE_CTER"/>
    <property type="match status" value="1"/>
</dbReference>
<organism evidence="6 7">
    <name type="scientific">Hondaea fermentalgiana</name>
    <dbReference type="NCBI Taxonomy" id="2315210"/>
    <lineage>
        <taxon>Eukaryota</taxon>
        <taxon>Sar</taxon>
        <taxon>Stramenopiles</taxon>
        <taxon>Bigyra</taxon>
        <taxon>Labyrinthulomycetes</taxon>
        <taxon>Thraustochytrida</taxon>
        <taxon>Thraustochytriidae</taxon>
        <taxon>Hondaea</taxon>
    </lineage>
</organism>
<evidence type="ECO:0000313" key="7">
    <source>
        <dbReference type="Proteomes" id="UP000241890"/>
    </source>
</evidence>
<dbReference type="InterPro" id="IPR049730">
    <property type="entry name" value="SNF2/RAD54-like_C"/>
</dbReference>
<keyword evidence="3" id="KW-0472">Membrane</keyword>
<dbReference type="Gene3D" id="3.90.1140.10">
    <property type="entry name" value="Cyclic phosphodiesterase"/>
    <property type="match status" value="1"/>
</dbReference>
<feature type="region of interest" description="Disordered" evidence="2">
    <location>
        <begin position="1221"/>
        <end position="1248"/>
    </location>
</feature>
<keyword evidence="6" id="KW-0255">Endonuclease</keyword>
<evidence type="ECO:0000259" key="4">
    <source>
        <dbReference type="PROSITE" id="PS51192"/>
    </source>
</evidence>
<dbReference type="Pfam" id="PF10469">
    <property type="entry name" value="AKAP7_NLS"/>
    <property type="match status" value="1"/>
</dbReference>
<dbReference type="CDD" id="cd18793">
    <property type="entry name" value="SF2_C_SNF"/>
    <property type="match status" value="1"/>
</dbReference>
<sequence length="1573" mass="176339">MRCCGGGPEGVVQLCAAIHLTISSSIIIFGIGVPPIWQGLLGVVMALEGHFGIVQAQPMRVLFFIVALLLNVAMGFLLGMLALKKQTYSECTIEGQAVRKEQNFTFVFEGNVQNCAFSYQMYAYVQFGTGIISFVCLLLTSLAYLSIRKRISRSRSAEAFLFSPDVVQSVSGPAFCQQMHLFGQHIEREVACHYMRGDLKNGVIAWALRAAREKVMHGFRREAEVDAHESAAPRAAANVICEGEMTSEALEAARSLQRSISGTCAATRLAATAAEKLHVTLAVVRPNDEEQTRRVARILQDLDAAWRPEVSRTLWVRDLGFFPGGRVCFLRPDDEGQWLHALAADVRAALLHEGIAFDPRPFAPHATIFKMSKVPRRRRGYKEAARFFRIMAGQDPDEASKSGSAEDDSGAELDSAAVSLRERLLHPEASWRPKQKTTATSLELCSMLDRPAPDGFYVVCVPGDGNAATPSWFEEVDWAELERKALQDRGARPNREDRDEEQQRAAITGRENDADEEEAGEARTALDSPKTSIESPLIKEDSSQTPEKKPVWWAEGPPASKHGPDFFKASSIRSVVSAVQNSQEKRALQARVSDRVHSARKKMNAPKSEKIRKTYPQPRAIHSEIRPQKRVLNVRDQRSHDGLRYSDAAKEKVFPGSDAEVEGDEFERFCQDGLRITAAEGPEDNHRCLKRLVSTGTRFLKTYQRAGVLRMLSGPSRCLLYDEMGLGKTLQSLFCMAFSCLRDRRWPALIVCPASLRSSWTEEIERWMPFLSIDDVSVVTNCRSAISENAKVIIISYRMLEDLSKEVLERGVHFLIADEVHKTRSYDSLQTRSLARVAQNVSRAILATGTPMLIRPFELYTQLSIVLSEEDKNRVMARWGWRAQTRSSEQAFLHESHLAQIFAHPMRHLRDMSFFVQFAEAAWMQPCSVAFMHSPSASGARSFWANMESTGRSDLLRLMQTFLADLVAMVRATFLGSSTASKTTFGPIVRKLENIASDRRANASLESIQHQDTRDPQNPPSAVIAQLNLMTSFWRVLRSAFPTSTDFLVALVHMWDAHCFGIMYCSGHLLQTLDKEERILIFARHLKVIDCIQSRLVAARGNDPGHPRFQRFHSETLSGIIPVPDRDRIIRSFQTDEQHGPRALVLSIEAMGVGVTLTRASVVVIAELHWSPQVLLQAEDRAHRIGLKDSVSIQYVLAEGTLDAKLWAMLSTRLNIMEHTLRDKAGKKSSSVKRRRPAKDKSKRGQQAFEAQSGSPLCLYCGCTYPQARHRFDPIELDACALREKVARMEEDGVANHSTSDSSDDEDNANDDEEGVSDCEDNSQKAPRSVKRPRSPPSRPHAREQQHLTVEGNMRSLFCGAGAPCQRSWQMKCFRAEARVRLSESEAGICRRCKVDTRAMFYRARVHPPGSEERCDAMFCDTGDLLCKHVFAQHQNANTRSRMHWTDLQRKVLGPTLENKLLNSASLQEGFFWDADHILAVRLGGGSTSISNFQTLCKPCHLAKTQMDRAAISRLKRDQAKHMQRATVAMKERFSRPGVINVGIKLICEWCGFECACTEDRVMHDIICPLKPD</sequence>
<dbReference type="PANTHER" id="PTHR45766">
    <property type="entry name" value="DNA ANNEALING HELICASE AND ENDONUCLEASE ZRANB3 FAMILY MEMBER"/>
    <property type="match status" value="1"/>
</dbReference>
<keyword evidence="6" id="KW-0067">ATP-binding</keyword>
<dbReference type="EMBL" id="BEYU01000026">
    <property type="protein sequence ID" value="GBG26952.1"/>
    <property type="molecule type" value="Genomic_DNA"/>
</dbReference>
<dbReference type="GO" id="GO:0004519">
    <property type="term" value="F:endonuclease activity"/>
    <property type="evidence" value="ECO:0007669"/>
    <property type="project" value="UniProtKB-KW"/>
</dbReference>
<reference evidence="6 7" key="1">
    <citation type="submission" date="2017-12" db="EMBL/GenBank/DDBJ databases">
        <title>Sequencing, de novo assembly and annotation of complete genome of a new Thraustochytrid species, strain FCC1311.</title>
        <authorList>
            <person name="Sedici K."/>
            <person name="Godart F."/>
            <person name="Aiese Cigliano R."/>
            <person name="Sanseverino W."/>
            <person name="Barakat M."/>
            <person name="Ortet P."/>
            <person name="Marechal E."/>
            <person name="Cagnac O."/>
            <person name="Amato A."/>
        </authorList>
    </citation>
    <scope>NUCLEOTIDE SEQUENCE [LARGE SCALE GENOMIC DNA]</scope>
</reference>
<dbReference type="InterPro" id="IPR014001">
    <property type="entry name" value="Helicase_ATP-bd"/>
</dbReference>
<feature type="domain" description="Helicase ATP-binding" evidence="4">
    <location>
        <begin position="709"/>
        <end position="869"/>
    </location>
</feature>
<evidence type="ECO:0000256" key="2">
    <source>
        <dbReference type="SAM" id="MobiDB-lite"/>
    </source>
</evidence>
<feature type="region of interest" description="Disordered" evidence="2">
    <location>
        <begin position="1291"/>
        <end position="1347"/>
    </location>
</feature>
<keyword evidence="6" id="KW-0347">Helicase</keyword>
<dbReference type="SUPFAM" id="SSF52540">
    <property type="entry name" value="P-loop containing nucleoside triphosphate hydrolases"/>
    <property type="match status" value="2"/>
</dbReference>
<dbReference type="SMART" id="SM00490">
    <property type="entry name" value="HELICc"/>
    <property type="match status" value="1"/>
</dbReference>
<dbReference type="InterPro" id="IPR003615">
    <property type="entry name" value="HNH_nuc"/>
</dbReference>
<feature type="compositionally biased region" description="Basic and acidic residues" evidence="2">
    <location>
        <begin position="537"/>
        <end position="550"/>
    </location>
</feature>
<feature type="region of interest" description="Disordered" evidence="2">
    <location>
        <begin position="586"/>
        <end position="615"/>
    </location>
</feature>
<dbReference type="InterPro" id="IPR019510">
    <property type="entry name" value="AKAP7-like_phosphoesterase"/>
</dbReference>
<dbReference type="Gene3D" id="3.40.50.10810">
    <property type="entry name" value="Tandem AAA-ATPase domain"/>
    <property type="match status" value="1"/>
</dbReference>
<dbReference type="PROSITE" id="PS51192">
    <property type="entry name" value="HELICASE_ATP_BIND_1"/>
    <property type="match status" value="1"/>
</dbReference>
<comment type="caution">
    <text evidence="6">The sequence shown here is derived from an EMBL/GenBank/DDBJ whole genome shotgun (WGS) entry which is preliminary data.</text>
</comment>
<dbReference type="GO" id="GO:0031297">
    <property type="term" value="P:replication fork processing"/>
    <property type="evidence" value="ECO:0007669"/>
    <property type="project" value="TreeGrafter"/>
</dbReference>
<gene>
    <name evidence="6" type="ORF">FCC1311_031752</name>
</gene>
<dbReference type="GO" id="GO:0005524">
    <property type="term" value="F:ATP binding"/>
    <property type="evidence" value="ECO:0007669"/>
    <property type="project" value="InterPro"/>
</dbReference>
<feature type="transmembrane region" description="Helical" evidence="3">
    <location>
        <begin position="12"/>
        <end position="30"/>
    </location>
</feature>
<dbReference type="InterPro" id="IPR000330">
    <property type="entry name" value="SNF2_N"/>
</dbReference>